<accession>A0A183DK89</accession>
<organism evidence="1">
    <name type="scientific">Gongylonema pulchrum</name>
    <dbReference type="NCBI Taxonomy" id="637853"/>
    <lineage>
        <taxon>Eukaryota</taxon>
        <taxon>Metazoa</taxon>
        <taxon>Ecdysozoa</taxon>
        <taxon>Nematoda</taxon>
        <taxon>Chromadorea</taxon>
        <taxon>Rhabditida</taxon>
        <taxon>Spirurina</taxon>
        <taxon>Spiruromorpha</taxon>
        <taxon>Spiruroidea</taxon>
        <taxon>Gongylonematidae</taxon>
        <taxon>Gongylonema</taxon>
    </lineage>
</organism>
<name>A0A183DK89_9BILA</name>
<evidence type="ECO:0000313" key="1">
    <source>
        <dbReference type="WBParaSite" id="GPUH_0000914001-mRNA-1"/>
    </source>
</evidence>
<dbReference type="AlphaFoldDB" id="A0A183DK89"/>
<protein>
    <submittedName>
        <fullName evidence="1">Glyco_trans_2-like domain-containing protein</fullName>
    </submittedName>
</protein>
<dbReference type="WBParaSite" id="GPUH_0000914001-mRNA-1">
    <property type="protein sequence ID" value="GPUH_0000914001-mRNA-1"/>
    <property type="gene ID" value="GPUH_0000914001"/>
</dbReference>
<proteinExistence type="predicted"/>
<sequence length="51" mass="5904">LDELYEWARQARRWTFGAAEVFHYFAIKSTSLPAAVSTIWALSGVKFWLDP</sequence>
<reference evidence="1" key="1">
    <citation type="submission" date="2016-06" db="UniProtKB">
        <authorList>
            <consortium name="WormBaseParasite"/>
        </authorList>
    </citation>
    <scope>IDENTIFICATION</scope>
</reference>